<organism evidence="4 5">
    <name type="scientific">Liparis tanakae</name>
    <name type="common">Tanaka's snailfish</name>
    <dbReference type="NCBI Taxonomy" id="230148"/>
    <lineage>
        <taxon>Eukaryota</taxon>
        <taxon>Metazoa</taxon>
        <taxon>Chordata</taxon>
        <taxon>Craniata</taxon>
        <taxon>Vertebrata</taxon>
        <taxon>Euteleostomi</taxon>
        <taxon>Actinopterygii</taxon>
        <taxon>Neopterygii</taxon>
        <taxon>Teleostei</taxon>
        <taxon>Neoteleostei</taxon>
        <taxon>Acanthomorphata</taxon>
        <taxon>Eupercaria</taxon>
        <taxon>Perciformes</taxon>
        <taxon>Cottioidei</taxon>
        <taxon>Cottales</taxon>
        <taxon>Liparidae</taxon>
        <taxon>Liparis</taxon>
    </lineage>
</organism>
<dbReference type="PANTHER" id="PTHR48071:SF27">
    <property type="entry name" value="SCAVENGER RECEPTOR CYSTEINE-RICH TYPE 1 PROTEIN M130-LIKE"/>
    <property type="match status" value="1"/>
</dbReference>
<dbReference type="SMART" id="SM00202">
    <property type="entry name" value="SR"/>
    <property type="match status" value="1"/>
</dbReference>
<dbReference type="GO" id="GO:0031638">
    <property type="term" value="P:zymogen activation"/>
    <property type="evidence" value="ECO:0007669"/>
    <property type="project" value="TreeGrafter"/>
</dbReference>
<dbReference type="Pfam" id="PF00530">
    <property type="entry name" value="SRCR"/>
    <property type="match status" value="1"/>
</dbReference>
<evidence type="ECO:0000256" key="2">
    <source>
        <dbReference type="PROSITE-ProRule" id="PRU00196"/>
    </source>
</evidence>
<feature type="domain" description="SRCR" evidence="3">
    <location>
        <begin position="1"/>
        <end position="49"/>
    </location>
</feature>
<dbReference type="InterPro" id="IPR001190">
    <property type="entry name" value="SRCR"/>
</dbReference>
<dbReference type="EMBL" id="SRLO01023214">
    <property type="protein sequence ID" value="TNN22294.1"/>
    <property type="molecule type" value="Genomic_DNA"/>
</dbReference>
<dbReference type="SUPFAM" id="SSF56487">
    <property type="entry name" value="SRCR-like"/>
    <property type="match status" value="1"/>
</dbReference>
<proteinExistence type="predicted"/>
<comment type="caution">
    <text evidence="4">The sequence shown here is derived from an EMBL/GenBank/DDBJ whole genome shotgun (WGS) entry which is preliminary data.</text>
</comment>
<dbReference type="GO" id="GO:0005886">
    <property type="term" value="C:plasma membrane"/>
    <property type="evidence" value="ECO:0007669"/>
    <property type="project" value="TreeGrafter"/>
</dbReference>
<dbReference type="PANTHER" id="PTHR48071">
    <property type="entry name" value="SRCR DOMAIN-CONTAINING PROTEIN"/>
    <property type="match status" value="1"/>
</dbReference>
<dbReference type="PRINTS" id="PR00258">
    <property type="entry name" value="SPERACTRCPTR"/>
</dbReference>
<protein>
    <submittedName>
        <fullName evidence="4">Neurotrypsin</fullName>
    </submittedName>
</protein>
<name>A0A4Z2E0L8_9TELE</name>
<keyword evidence="5" id="KW-1185">Reference proteome</keyword>
<dbReference type="GO" id="GO:0004252">
    <property type="term" value="F:serine-type endopeptidase activity"/>
    <property type="evidence" value="ECO:0007669"/>
    <property type="project" value="TreeGrafter"/>
</dbReference>
<keyword evidence="1 2" id="KW-1015">Disulfide bond</keyword>
<dbReference type="OrthoDB" id="8962278at2759"/>
<evidence type="ECO:0000313" key="5">
    <source>
        <dbReference type="Proteomes" id="UP000314294"/>
    </source>
</evidence>
<dbReference type="PROSITE" id="PS50287">
    <property type="entry name" value="SRCR_2"/>
    <property type="match status" value="1"/>
</dbReference>
<dbReference type="AlphaFoldDB" id="A0A4Z2E0L8"/>
<comment type="caution">
    <text evidence="2">Lacks conserved residue(s) required for the propagation of feature annotation.</text>
</comment>
<accession>A0A4Z2E0L8</accession>
<sequence>MAYFGEGQGPILLDNVRCSGAEASLGRCPAVGPDGQDCRHSEDAGVICDYTLDAVGAAAAAAMQTCGTRLNNQRRRRRIVGGDKSLRFVCARRDRPIGTPRSLSSVSPAPYVQSQLVDFRVESARFFLGSFFIFRAHFFNFEIKDF</sequence>
<dbReference type="InterPro" id="IPR036772">
    <property type="entry name" value="SRCR-like_dom_sf"/>
</dbReference>
<evidence type="ECO:0000313" key="4">
    <source>
        <dbReference type="EMBL" id="TNN22294.1"/>
    </source>
</evidence>
<dbReference type="Gene3D" id="3.10.250.10">
    <property type="entry name" value="SRCR-like domain"/>
    <property type="match status" value="1"/>
</dbReference>
<evidence type="ECO:0000256" key="1">
    <source>
        <dbReference type="ARBA" id="ARBA00023157"/>
    </source>
</evidence>
<feature type="disulfide bond" evidence="2">
    <location>
        <begin position="18"/>
        <end position="28"/>
    </location>
</feature>
<dbReference type="Proteomes" id="UP000314294">
    <property type="component" value="Unassembled WGS sequence"/>
</dbReference>
<reference evidence="4 5" key="1">
    <citation type="submission" date="2019-03" db="EMBL/GenBank/DDBJ databases">
        <title>First draft genome of Liparis tanakae, snailfish: a comprehensive survey of snailfish specific genes.</title>
        <authorList>
            <person name="Kim W."/>
            <person name="Song I."/>
            <person name="Jeong J.-H."/>
            <person name="Kim D."/>
            <person name="Kim S."/>
            <person name="Ryu S."/>
            <person name="Song J.Y."/>
            <person name="Lee S.K."/>
        </authorList>
    </citation>
    <scope>NUCLEOTIDE SEQUENCE [LARGE SCALE GENOMIC DNA]</scope>
    <source>
        <tissue evidence="4">Muscle</tissue>
    </source>
</reference>
<evidence type="ECO:0000259" key="3">
    <source>
        <dbReference type="PROSITE" id="PS50287"/>
    </source>
</evidence>
<gene>
    <name evidence="4" type="primary">Prss12_1</name>
    <name evidence="4" type="ORF">EYF80_067592</name>
</gene>